<organism evidence="2">
    <name type="scientific">Symploca sp. SIO1C4</name>
    <dbReference type="NCBI Taxonomy" id="2607765"/>
    <lineage>
        <taxon>Bacteria</taxon>
        <taxon>Bacillati</taxon>
        <taxon>Cyanobacteriota</taxon>
        <taxon>Cyanophyceae</taxon>
        <taxon>Coleofasciculales</taxon>
        <taxon>Coleofasciculaceae</taxon>
        <taxon>Symploca</taxon>
    </lineage>
</organism>
<feature type="transmembrane region" description="Helical" evidence="1">
    <location>
        <begin position="244"/>
        <end position="262"/>
    </location>
</feature>
<reference evidence="2" key="1">
    <citation type="submission" date="2019-11" db="EMBL/GenBank/DDBJ databases">
        <title>Genomic insights into an expanded diversity of filamentous marine cyanobacteria reveals the extraordinary biosynthetic potential of Moorea and Okeania.</title>
        <authorList>
            <person name="Ferreira Leao T."/>
            <person name="Wang M."/>
            <person name="Moss N."/>
            <person name="Da Silva R."/>
            <person name="Sanders J."/>
            <person name="Nurk S."/>
            <person name="Gurevich A."/>
            <person name="Humphrey G."/>
            <person name="Reher R."/>
            <person name="Zhu Q."/>
            <person name="Belda-Ferre P."/>
            <person name="Glukhov E."/>
            <person name="Rex R."/>
            <person name="Dorrestein P.C."/>
            <person name="Knight R."/>
            <person name="Pevzner P."/>
            <person name="Gerwick W.H."/>
            <person name="Gerwick L."/>
        </authorList>
    </citation>
    <scope>NUCLEOTIDE SEQUENCE</scope>
    <source>
        <strain evidence="2">SIO1C4</strain>
    </source>
</reference>
<keyword evidence="1" id="KW-0812">Transmembrane</keyword>
<dbReference type="AlphaFoldDB" id="A0A6B3NQH9"/>
<feature type="transmembrane region" description="Helical" evidence="1">
    <location>
        <begin position="47"/>
        <end position="67"/>
    </location>
</feature>
<evidence type="ECO:0000313" key="2">
    <source>
        <dbReference type="EMBL" id="NER31488.1"/>
    </source>
</evidence>
<feature type="transmembrane region" description="Helical" evidence="1">
    <location>
        <begin position="269"/>
        <end position="298"/>
    </location>
</feature>
<proteinExistence type="predicted"/>
<protein>
    <submittedName>
        <fullName evidence="2">Uncharacterized protein</fullName>
    </submittedName>
</protein>
<name>A0A6B3NQH9_9CYAN</name>
<evidence type="ECO:0000256" key="1">
    <source>
        <dbReference type="SAM" id="Phobius"/>
    </source>
</evidence>
<feature type="transmembrane region" description="Helical" evidence="1">
    <location>
        <begin position="87"/>
        <end position="105"/>
    </location>
</feature>
<dbReference type="EMBL" id="JAAHFQ010000834">
    <property type="protein sequence ID" value="NER31488.1"/>
    <property type="molecule type" value="Genomic_DNA"/>
</dbReference>
<comment type="caution">
    <text evidence="2">The sequence shown here is derived from an EMBL/GenBank/DDBJ whole genome shotgun (WGS) entry which is preliminary data.</text>
</comment>
<keyword evidence="1" id="KW-1133">Transmembrane helix</keyword>
<keyword evidence="1" id="KW-0472">Membrane</keyword>
<feature type="transmembrane region" description="Helical" evidence="1">
    <location>
        <begin position="310"/>
        <end position="334"/>
    </location>
</feature>
<accession>A0A6B3NQH9</accession>
<gene>
    <name evidence="2" type="ORF">F6J89_28700</name>
</gene>
<sequence>MLLAQTPTNTSEQALDTLRNAIELSENTVQAWNGLWATLLRYSESGLWLALVKLGLILAGMSVVYLAVTEGKDAIENRSWSKLVSMFIWPIVVVIFLGGNGAVLAESVKFIRGVGYAQVQGVTEIQMGEFTFRTAISDIAISSAAKEQLETLYSECLGERGQELIDCWNDKQEQALAIIDEAEAQNGGPLESLRRFGQSLLNVTNIEGIASGAFGAEVFRNIALPIIRFILRAVQWAFVNILEASLLLTAAFAPIAMGLSLLPLQGRPIFAWLTGFISLFGLQLGYNIVVGLAAVVIVNSNAELITDVAFLFFLAVFAPILATLIAGGGGIALYRGISSSTKQLSDILSNTVLVASKFI</sequence>